<keyword evidence="10" id="KW-0732">Signal</keyword>
<evidence type="ECO:0000256" key="6">
    <source>
        <dbReference type="ARBA" id="ARBA00023136"/>
    </source>
</evidence>
<dbReference type="Gene3D" id="2.40.170.20">
    <property type="entry name" value="TonB-dependent receptor, beta-barrel domain"/>
    <property type="match status" value="1"/>
</dbReference>
<evidence type="ECO:0000256" key="5">
    <source>
        <dbReference type="ARBA" id="ARBA00023077"/>
    </source>
</evidence>
<evidence type="ECO:0000256" key="3">
    <source>
        <dbReference type="ARBA" id="ARBA00022452"/>
    </source>
</evidence>
<dbReference type="InterPro" id="IPR000531">
    <property type="entry name" value="Beta-barrel_TonB"/>
</dbReference>
<comment type="subcellular location">
    <subcellularLocation>
        <location evidence="1 8">Cell outer membrane</location>
        <topology evidence="1 8">Multi-pass membrane protein</topology>
    </subcellularLocation>
</comment>
<dbReference type="Proteomes" id="UP000284772">
    <property type="component" value="Unassembled WGS sequence"/>
</dbReference>
<feature type="domain" description="TonB-dependent receptor-like beta-barrel" evidence="11">
    <location>
        <begin position="447"/>
        <end position="1010"/>
    </location>
</feature>
<dbReference type="InterPro" id="IPR039426">
    <property type="entry name" value="TonB-dep_rcpt-like"/>
</dbReference>
<proteinExistence type="inferred from homology"/>
<sequence length="1055" mass="116692">MNLIMKNKILISILLLCLTSTSLWAQIVNVKGTVTDGFDNSPLPGVAIKVKNKSVGTITDSEGNYAITADRKDVLVFSFLGMNTEERRINNQTVINVVMQSQSYMLDEFVAIGYGTMKKSDLTGSVSSIGSKDILKSAPISLEHGLQGKIAGVYVTQMDGAPGSGISIQIRGANSFSGGTDPLYVIDDIPFEPSTAPGAVSSGSQDLSQGNPLSSLNPYDVESIEVLKDASATAIYGSRGANGVVLIRTKRGKVGKPKIELNVNTGISTVAKTLDILNAEAYARYRNEARVNADIYDANAAYLLTNQLPFFDVFGNRVDYYTPEQYRNRSSDWQDMIFQTAVTADATATVSGGSENITYLVSLNAADQSGIIKSSDFQRYSLRTNLEGKLNSFLTFGVNTNLSWTNNRFVRTGSDNMAQQGGVIRSALRYPPIYSAYTSSDELADEWYDASNPLTYVTTQKNDVSGFKTVLSGYLEAKIFEDLRLRTRLGVDYSINERNQYLPSGTREAVAGRAFYGNSKYSKIVNENLLTYHKVFNKIHDFTVVGAFTAEVGKSTSRENSVSGFMNDHLQDNSMQTARELTFIRNYRAKSTLASVLGRVNYSLMDRYLFSAALRADGSSKFAKNNKWAYFPSAAIAWRVSEESFLKEVDFVSNLKIRLSYGQTGNQAISPYGSLSRISGVKYPFGGNPELGFAMNSDGLGNDNLSWETTTQYNVGLDMGFFDNRLTLTMDLYRKNTESLLQSVSLPPSTGYLRRRDNIGSMRNEGLEITLNAVPVQNKNFSWDMGFNISFNRNKVLSLGNGVQNQTVNDVSALIKPFMLVVGQPIGNIYAMKELGIYQTEQEVIDHGIYTSPDMIKFAVGEVKYQDTNQNEGEKGILNDNDRVVVGNSNPDFIFGLSQTFRYKQFDLSFLIQGVYGNDVINTLKYNFESNLGQSNNTTWKAYNNAWRGEGTSNSHPKIIESNKRVVYFSDRYVEDGSFLRLKNLNIGYNVSLKKNSLIQSLRVSFIATNLFTITDYSGYDPEVNGFGSDPSRRGVDLGNYPNCRTFSLGVNAVF</sequence>
<evidence type="ECO:0000256" key="7">
    <source>
        <dbReference type="ARBA" id="ARBA00023237"/>
    </source>
</evidence>
<feature type="domain" description="TonB-dependent receptor plug" evidence="12">
    <location>
        <begin position="119"/>
        <end position="244"/>
    </location>
</feature>
<comment type="caution">
    <text evidence="13">The sequence shown here is derived from an EMBL/GenBank/DDBJ whole genome shotgun (WGS) entry which is preliminary data.</text>
</comment>
<keyword evidence="4 8" id="KW-0812">Transmembrane</keyword>
<dbReference type="NCBIfam" id="TIGR04057">
    <property type="entry name" value="SusC_RagA_signa"/>
    <property type="match status" value="1"/>
</dbReference>
<dbReference type="Gene3D" id="2.170.130.10">
    <property type="entry name" value="TonB-dependent receptor, plug domain"/>
    <property type="match status" value="1"/>
</dbReference>
<keyword evidence="6 8" id="KW-0472">Membrane</keyword>
<accession>A0A3E4KWN5</accession>
<protein>
    <submittedName>
        <fullName evidence="13">TonB-dependent receptor</fullName>
    </submittedName>
</protein>
<reference evidence="13 14" key="1">
    <citation type="submission" date="2018-08" db="EMBL/GenBank/DDBJ databases">
        <title>A genome reference for cultivated species of the human gut microbiota.</title>
        <authorList>
            <person name="Zou Y."/>
            <person name="Xue W."/>
            <person name="Luo G."/>
        </authorList>
    </citation>
    <scope>NUCLEOTIDE SEQUENCE [LARGE SCALE GENOMIC DNA]</scope>
    <source>
        <strain evidence="13 14">AF19-10AC</strain>
    </source>
</reference>
<keyword evidence="3 8" id="KW-1134">Transmembrane beta strand</keyword>
<keyword evidence="13" id="KW-0675">Receptor</keyword>
<dbReference type="InterPro" id="IPR012910">
    <property type="entry name" value="Plug_dom"/>
</dbReference>
<keyword evidence="7 8" id="KW-0998">Cell outer membrane</keyword>
<dbReference type="InterPro" id="IPR008969">
    <property type="entry name" value="CarboxyPept-like_regulatory"/>
</dbReference>
<evidence type="ECO:0000259" key="12">
    <source>
        <dbReference type="Pfam" id="PF07715"/>
    </source>
</evidence>
<gene>
    <name evidence="13" type="ORF">DWX27_13670</name>
</gene>
<dbReference type="EMBL" id="QRWT01000014">
    <property type="protein sequence ID" value="RGT50612.1"/>
    <property type="molecule type" value="Genomic_DNA"/>
</dbReference>
<evidence type="ECO:0000256" key="2">
    <source>
        <dbReference type="ARBA" id="ARBA00022448"/>
    </source>
</evidence>
<dbReference type="InterPro" id="IPR023996">
    <property type="entry name" value="TonB-dep_OMP_SusC/RagA"/>
</dbReference>
<comment type="similarity">
    <text evidence="8 9">Belongs to the TonB-dependent receptor family.</text>
</comment>
<dbReference type="Pfam" id="PF07715">
    <property type="entry name" value="Plug"/>
    <property type="match status" value="1"/>
</dbReference>
<dbReference type="PROSITE" id="PS52016">
    <property type="entry name" value="TONB_DEPENDENT_REC_3"/>
    <property type="match status" value="1"/>
</dbReference>
<evidence type="ECO:0000256" key="10">
    <source>
        <dbReference type="SAM" id="SignalP"/>
    </source>
</evidence>
<dbReference type="NCBIfam" id="TIGR04056">
    <property type="entry name" value="OMP_RagA_SusC"/>
    <property type="match status" value="1"/>
</dbReference>
<evidence type="ECO:0000256" key="9">
    <source>
        <dbReference type="RuleBase" id="RU003357"/>
    </source>
</evidence>
<keyword evidence="2 8" id="KW-0813">Transport</keyword>
<feature type="signal peptide" evidence="10">
    <location>
        <begin position="1"/>
        <end position="25"/>
    </location>
</feature>
<evidence type="ECO:0000313" key="14">
    <source>
        <dbReference type="Proteomes" id="UP000284772"/>
    </source>
</evidence>
<dbReference type="SUPFAM" id="SSF49464">
    <property type="entry name" value="Carboxypeptidase regulatory domain-like"/>
    <property type="match status" value="1"/>
</dbReference>
<organism evidence="13 14">
    <name type="scientific">Bacteroides intestinalis</name>
    <dbReference type="NCBI Taxonomy" id="329854"/>
    <lineage>
        <taxon>Bacteria</taxon>
        <taxon>Pseudomonadati</taxon>
        <taxon>Bacteroidota</taxon>
        <taxon>Bacteroidia</taxon>
        <taxon>Bacteroidales</taxon>
        <taxon>Bacteroidaceae</taxon>
        <taxon>Bacteroides</taxon>
    </lineage>
</organism>
<keyword evidence="5 9" id="KW-0798">TonB box</keyword>
<dbReference type="InterPro" id="IPR023997">
    <property type="entry name" value="TonB-dep_OMP_SusC/RagA_CS"/>
</dbReference>
<feature type="chain" id="PRO_5043182382" evidence="10">
    <location>
        <begin position="26"/>
        <end position="1055"/>
    </location>
</feature>
<dbReference type="AlphaFoldDB" id="A0A3E4KWN5"/>
<dbReference type="Pfam" id="PF13715">
    <property type="entry name" value="CarbopepD_reg_2"/>
    <property type="match status" value="1"/>
</dbReference>
<dbReference type="GO" id="GO:0009279">
    <property type="term" value="C:cell outer membrane"/>
    <property type="evidence" value="ECO:0007669"/>
    <property type="project" value="UniProtKB-SubCell"/>
</dbReference>
<evidence type="ECO:0000259" key="11">
    <source>
        <dbReference type="Pfam" id="PF00593"/>
    </source>
</evidence>
<name>A0A3E4KWN5_9BACE</name>
<evidence type="ECO:0000256" key="1">
    <source>
        <dbReference type="ARBA" id="ARBA00004571"/>
    </source>
</evidence>
<dbReference type="InterPro" id="IPR037066">
    <property type="entry name" value="Plug_dom_sf"/>
</dbReference>
<dbReference type="SUPFAM" id="SSF56935">
    <property type="entry name" value="Porins"/>
    <property type="match status" value="1"/>
</dbReference>
<evidence type="ECO:0000256" key="8">
    <source>
        <dbReference type="PROSITE-ProRule" id="PRU01360"/>
    </source>
</evidence>
<evidence type="ECO:0000256" key="4">
    <source>
        <dbReference type="ARBA" id="ARBA00022692"/>
    </source>
</evidence>
<evidence type="ECO:0000313" key="13">
    <source>
        <dbReference type="EMBL" id="RGT50612.1"/>
    </source>
</evidence>
<dbReference type="InterPro" id="IPR036942">
    <property type="entry name" value="Beta-barrel_TonB_sf"/>
</dbReference>
<dbReference type="Gene3D" id="2.60.40.1120">
    <property type="entry name" value="Carboxypeptidase-like, regulatory domain"/>
    <property type="match status" value="1"/>
</dbReference>
<dbReference type="Pfam" id="PF00593">
    <property type="entry name" value="TonB_dep_Rec_b-barrel"/>
    <property type="match status" value="1"/>
</dbReference>